<reference evidence="13" key="1">
    <citation type="submission" date="2020-10" db="EMBL/GenBank/DDBJ databases">
        <authorList>
            <person name="Gilroy R."/>
        </authorList>
    </citation>
    <scope>NUCLEOTIDE SEQUENCE</scope>
    <source>
        <strain evidence="13">17213</strain>
    </source>
</reference>
<evidence type="ECO:0000256" key="11">
    <source>
        <dbReference type="ARBA" id="ARBA00047481"/>
    </source>
</evidence>
<feature type="domain" description="Aminotransferase class I/classII large" evidence="12">
    <location>
        <begin position="40"/>
        <end position="345"/>
    </location>
</feature>
<gene>
    <name evidence="13" type="primary">hisC</name>
    <name evidence="13" type="ORF">IAB19_02010</name>
</gene>
<dbReference type="Pfam" id="PF00155">
    <property type="entry name" value="Aminotran_1_2"/>
    <property type="match status" value="1"/>
</dbReference>
<evidence type="ECO:0000256" key="3">
    <source>
        <dbReference type="ARBA" id="ARBA00007970"/>
    </source>
</evidence>
<sequence length="350" mass="39280">KLACAHVRALTPYQSARRIGGHGHTFLNANEYYKSELYFFNSTTLNRYPDCQPFELLALASEYVGMRPENILFSRGSDEAIGLIIRTFCEYGEGIVIAPPTYGMYAIAAQTNRAKVAVAKRENDFTLKADAVVEAVNSADFKVKAVFIDSPANPLGPVFAKEEFEKLVQALPEVLIVMDEAYIEFAPEHSFVKYIKDYPNVVVLHTLSKAFALAGIRCGYTIARPEIIQFMLKVIDPYPVPDPIYQIARQALSRGGISMMKDRVQEIVKRRGELIEHLKALPCVTEIFPTDANYVLVRFTDGEKIFNEMAQRGIILRSFVDKPGLHDCLRITIGSAEELDEVMRTLTALQ</sequence>
<comment type="catalytic activity">
    <reaction evidence="11">
        <text>L-histidinol phosphate + 2-oxoglutarate = 3-(imidazol-4-yl)-2-oxopropyl phosphate + L-glutamate</text>
        <dbReference type="Rhea" id="RHEA:23744"/>
        <dbReference type="ChEBI" id="CHEBI:16810"/>
        <dbReference type="ChEBI" id="CHEBI:29985"/>
        <dbReference type="ChEBI" id="CHEBI:57766"/>
        <dbReference type="ChEBI" id="CHEBI:57980"/>
        <dbReference type="EC" id="2.6.1.9"/>
    </reaction>
</comment>
<evidence type="ECO:0000256" key="2">
    <source>
        <dbReference type="ARBA" id="ARBA00005011"/>
    </source>
</evidence>
<organism evidence="13 14">
    <name type="scientific">Candidatus Avisuccinivibrio stercorigallinarum</name>
    <dbReference type="NCBI Taxonomy" id="2840704"/>
    <lineage>
        <taxon>Bacteria</taxon>
        <taxon>Pseudomonadati</taxon>
        <taxon>Pseudomonadota</taxon>
        <taxon>Gammaproteobacteria</taxon>
        <taxon>Aeromonadales</taxon>
        <taxon>Succinivibrionaceae</taxon>
        <taxon>Succinivibrionaceae incertae sedis</taxon>
        <taxon>Candidatus Avisuccinivibrio</taxon>
    </lineage>
</organism>
<proteinExistence type="inferred from homology"/>
<evidence type="ECO:0000256" key="6">
    <source>
        <dbReference type="ARBA" id="ARBA00022576"/>
    </source>
</evidence>
<keyword evidence="10" id="KW-0368">Histidine biosynthesis</keyword>
<evidence type="ECO:0000313" key="13">
    <source>
        <dbReference type="EMBL" id="MBO8415140.1"/>
    </source>
</evidence>
<protein>
    <recommendedName>
        <fullName evidence="5">histidinol-phosphate transaminase</fullName>
        <ecNumber evidence="5">2.6.1.9</ecNumber>
    </recommendedName>
</protein>
<dbReference type="EC" id="2.6.1.9" evidence="5"/>
<dbReference type="InterPro" id="IPR005861">
    <property type="entry name" value="HisP_aminotrans"/>
</dbReference>
<evidence type="ECO:0000313" key="14">
    <source>
        <dbReference type="Proteomes" id="UP000823631"/>
    </source>
</evidence>
<dbReference type="Gene3D" id="3.90.1150.10">
    <property type="entry name" value="Aspartate Aminotransferase, domain 1"/>
    <property type="match status" value="1"/>
</dbReference>
<evidence type="ECO:0000256" key="5">
    <source>
        <dbReference type="ARBA" id="ARBA00012748"/>
    </source>
</evidence>
<dbReference type="InterPro" id="IPR004839">
    <property type="entry name" value="Aminotransferase_I/II_large"/>
</dbReference>
<comment type="caution">
    <text evidence="13">The sequence shown here is derived from an EMBL/GenBank/DDBJ whole genome shotgun (WGS) entry which is preliminary data.</text>
</comment>
<dbReference type="Proteomes" id="UP000823631">
    <property type="component" value="Unassembled WGS sequence"/>
</dbReference>
<keyword evidence="6 13" id="KW-0032">Aminotransferase</keyword>
<dbReference type="PANTHER" id="PTHR42885">
    <property type="entry name" value="HISTIDINOL-PHOSPHATE AMINOTRANSFERASE-RELATED"/>
    <property type="match status" value="1"/>
</dbReference>
<dbReference type="SUPFAM" id="SSF53383">
    <property type="entry name" value="PLP-dependent transferases"/>
    <property type="match status" value="1"/>
</dbReference>
<dbReference type="InterPro" id="IPR015424">
    <property type="entry name" value="PyrdxlP-dep_Trfase"/>
</dbReference>
<comment type="subunit">
    <text evidence="4">Homodimer.</text>
</comment>
<dbReference type="PROSITE" id="PS00599">
    <property type="entry name" value="AA_TRANSFER_CLASS_2"/>
    <property type="match status" value="1"/>
</dbReference>
<comment type="pathway">
    <text evidence="2">Amino-acid biosynthesis; L-histidine biosynthesis; L-histidine from 5-phospho-alpha-D-ribose 1-diphosphate: step 7/9.</text>
</comment>
<evidence type="ECO:0000256" key="7">
    <source>
        <dbReference type="ARBA" id="ARBA00022605"/>
    </source>
</evidence>
<keyword evidence="8 13" id="KW-0808">Transferase</keyword>
<evidence type="ECO:0000256" key="4">
    <source>
        <dbReference type="ARBA" id="ARBA00011738"/>
    </source>
</evidence>
<dbReference type="HAMAP" id="MF_01023">
    <property type="entry name" value="HisC_aminotrans_2"/>
    <property type="match status" value="1"/>
</dbReference>
<evidence type="ECO:0000256" key="1">
    <source>
        <dbReference type="ARBA" id="ARBA00001933"/>
    </source>
</evidence>
<dbReference type="Gene3D" id="3.40.640.10">
    <property type="entry name" value="Type I PLP-dependent aspartate aminotransferase-like (Major domain)"/>
    <property type="match status" value="1"/>
</dbReference>
<accession>A0A9D9DAW0</accession>
<dbReference type="GO" id="GO:0030170">
    <property type="term" value="F:pyridoxal phosphate binding"/>
    <property type="evidence" value="ECO:0007669"/>
    <property type="project" value="InterPro"/>
</dbReference>
<dbReference type="CDD" id="cd00609">
    <property type="entry name" value="AAT_like"/>
    <property type="match status" value="1"/>
</dbReference>
<dbReference type="GO" id="GO:0000105">
    <property type="term" value="P:L-histidine biosynthetic process"/>
    <property type="evidence" value="ECO:0007669"/>
    <property type="project" value="UniProtKB-KW"/>
</dbReference>
<evidence type="ECO:0000256" key="10">
    <source>
        <dbReference type="ARBA" id="ARBA00023102"/>
    </source>
</evidence>
<name>A0A9D9DAW0_9GAMM</name>
<comment type="similarity">
    <text evidence="3">Belongs to the class-II pyridoxal-phosphate-dependent aminotransferase family. Histidinol-phosphate aminotransferase subfamily.</text>
</comment>
<dbReference type="NCBIfam" id="TIGR01141">
    <property type="entry name" value="hisC"/>
    <property type="match status" value="1"/>
</dbReference>
<dbReference type="InterPro" id="IPR001917">
    <property type="entry name" value="Aminotrans_II_pyridoxalP_BS"/>
</dbReference>
<dbReference type="AlphaFoldDB" id="A0A9D9DAW0"/>
<evidence type="ECO:0000256" key="9">
    <source>
        <dbReference type="ARBA" id="ARBA00022898"/>
    </source>
</evidence>
<evidence type="ECO:0000256" key="8">
    <source>
        <dbReference type="ARBA" id="ARBA00022679"/>
    </source>
</evidence>
<comment type="cofactor">
    <cofactor evidence="1">
        <name>pyridoxal 5'-phosphate</name>
        <dbReference type="ChEBI" id="CHEBI:597326"/>
    </cofactor>
</comment>
<dbReference type="InterPro" id="IPR015422">
    <property type="entry name" value="PyrdxlP-dep_Trfase_small"/>
</dbReference>
<dbReference type="PANTHER" id="PTHR42885:SF2">
    <property type="entry name" value="HISTIDINOL-PHOSPHATE AMINOTRANSFERASE"/>
    <property type="match status" value="1"/>
</dbReference>
<evidence type="ECO:0000259" key="12">
    <source>
        <dbReference type="Pfam" id="PF00155"/>
    </source>
</evidence>
<feature type="non-terminal residue" evidence="13">
    <location>
        <position position="1"/>
    </location>
</feature>
<keyword evidence="7" id="KW-0028">Amino-acid biosynthesis</keyword>
<dbReference type="EMBL" id="JADINH010000031">
    <property type="protein sequence ID" value="MBO8415140.1"/>
    <property type="molecule type" value="Genomic_DNA"/>
</dbReference>
<reference evidence="13" key="2">
    <citation type="journal article" date="2021" name="PeerJ">
        <title>Extensive microbial diversity within the chicken gut microbiome revealed by metagenomics and culture.</title>
        <authorList>
            <person name="Gilroy R."/>
            <person name="Ravi A."/>
            <person name="Getino M."/>
            <person name="Pursley I."/>
            <person name="Horton D.L."/>
            <person name="Alikhan N.F."/>
            <person name="Baker D."/>
            <person name="Gharbi K."/>
            <person name="Hall N."/>
            <person name="Watson M."/>
            <person name="Adriaenssens E.M."/>
            <person name="Foster-Nyarko E."/>
            <person name="Jarju S."/>
            <person name="Secka A."/>
            <person name="Antonio M."/>
            <person name="Oren A."/>
            <person name="Chaudhuri R.R."/>
            <person name="La Ragione R."/>
            <person name="Hildebrand F."/>
            <person name="Pallen M.J."/>
        </authorList>
    </citation>
    <scope>NUCLEOTIDE SEQUENCE</scope>
    <source>
        <strain evidence="13">17213</strain>
    </source>
</reference>
<keyword evidence="9" id="KW-0663">Pyridoxal phosphate</keyword>
<dbReference type="InterPro" id="IPR015421">
    <property type="entry name" value="PyrdxlP-dep_Trfase_major"/>
</dbReference>
<dbReference type="GO" id="GO:0004400">
    <property type="term" value="F:histidinol-phosphate transaminase activity"/>
    <property type="evidence" value="ECO:0007669"/>
    <property type="project" value="UniProtKB-EC"/>
</dbReference>